<evidence type="ECO:0000313" key="1">
    <source>
        <dbReference type="EMBL" id="MPN39413.1"/>
    </source>
</evidence>
<organism evidence="1">
    <name type="scientific">bioreactor metagenome</name>
    <dbReference type="NCBI Taxonomy" id="1076179"/>
    <lineage>
        <taxon>unclassified sequences</taxon>
        <taxon>metagenomes</taxon>
        <taxon>ecological metagenomes</taxon>
    </lineage>
</organism>
<dbReference type="AlphaFoldDB" id="A0A645HVM4"/>
<sequence>MRNSYLIDAIIIYGTEIYQSTIELQQDGTFEFQSETELKAGMSCVRVIFLE</sequence>
<dbReference type="EMBL" id="VSSQ01095206">
    <property type="protein sequence ID" value="MPN39413.1"/>
    <property type="molecule type" value="Genomic_DNA"/>
</dbReference>
<gene>
    <name evidence="1" type="ORF">SDC9_186941</name>
</gene>
<protein>
    <submittedName>
        <fullName evidence="1">Uncharacterized protein</fullName>
    </submittedName>
</protein>
<proteinExistence type="predicted"/>
<accession>A0A645HVM4</accession>
<comment type="caution">
    <text evidence="1">The sequence shown here is derived from an EMBL/GenBank/DDBJ whole genome shotgun (WGS) entry which is preliminary data.</text>
</comment>
<name>A0A645HVM4_9ZZZZ</name>
<reference evidence="1" key="1">
    <citation type="submission" date="2019-08" db="EMBL/GenBank/DDBJ databases">
        <authorList>
            <person name="Kucharzyk K."/>
            <person name="Murdoch R.W."/>
            <person name="Higgins S."/>
            <person name="Loffler F."/>
        </authorList>
    </citation>
    <scope>NUCLEOTIDE SEQUENCE</scope>
</reference>